<keyword evidence="12" id="KW-1185">Reference proteome</keyword>
<dbReference type="SMART" id="SM00388">
    <property type="entry name" value="HisKA"/>
    <property type="match status" value="1"/>
</dbReference>
<dbReference type="AlphaFoldDB" id="A0A0M3DFQ2"/>
<dbReference type="InterPro" id="IPR005467">
    <property type="entry name" value="His_kinase_dom"/>
</dbReference>
<dbReference type="InterPro" id="IPR050351">
    <property type="entry name" value="BphY/WalK/GraS-like"/>
</dbReference>
<keyword evidence="7" id="KW-0902">Two-component regulatory system</keyword>
<keyword evidence="9" id="KW-1133">Transmembrane helix</keyword>
<feature type="transmembrane region" description="Helical" evidence="9">
    <location>
        <begin position="173"/>
        <end position="193"/>
    </location>
</feature>
<dbReference type="EC" id="2.7.13.3" evidence="3"/>
<dbReference type="SMART" id="SM00387">
    <property type="entry name" value="HATPase_c"/>
    <property type="match status" value="1"/>
</dbReference>
<dbReference type="InterPro" id="IPR036097">
    <property type="entry name" value="HisK_dim/P_sf"/>
</dbReference>
<keyword evidence="8" id="KW-0175">Coiled coil</keyword>
<feature type="transmembrane region" description="Helical" evidence="9">
    <location>
        <begin position="14"/>
        <end position="37"/>
    </location>
</feature>
<dbReference type="Gene3D" id="1.10.287.130">
    <property type="match status" value="1"/>
</dbReference>
<name>A0A0M3DFQ2_9FIRM</name>
<evidence type="ECO:0000256" key="3">
    <source>
        <dbReference type="ARBA" id="ARBA00012438"/>
    </source>
</evidence>
<sequence>MDYKLKKLKLNKKLILYLVSLIIVVVIVIAVSINSIFEKKFEEYIIKNNENEVSNLINSIESEYMDGRWNLYSIEKIGENAINKGIFVDLYDTNGNLIWGATTYSQDRCNKIMGSIENNMNHTMANWHGKYTEQSLNLKNSNNQVIGSIKIGTYGLLYYMDNDVDFLKEINQVITFIGILMILITICIAILIANNISKPIEVVLNITNLMGDGGYYNKIDYQSNIYEIDNLIVSINNLASKLEEQENLRKRLTTDISHELRTPLTNVQTHLEAMIDGIWEPNTERLNSVNEEVIRLTNLVNQLKNLAKFDSEKSKLNLTEINIEKLIKNIVYNNQGCALEKNLNIVFNLENVNTYLDKDKISQVIVNLLSNAIRYTNAGGNIYIYAYKEKENIKIHFKDEGVGIPKESLNHIFERFYRVDESRSKDTGGIGVGLTIVKSIVDLHKGKIEVKSKQNEGSEFIITLPIINNQKI</sequence>
<proteinExistence type="predicted"/>
<dbReference type="EMBL" id="LBBT01000295">
    <property type="protein sequence ID" value="KKY00309.1"/>
    <property type="molecule type" value="Genomic_DNA"/>
</dbReference>
<reference evidence="11 12" key="1">
    <citation type="submission" date="2015-04" db="EMBL/GenBank/DDBJ databases">
        <title>Microcin producing Clostridium sp. JC272T.</title>
        <authorList>
            <person name="Jyothsna T."/>
            <person name="Sasikala C."/>
            <person name="Ramana C."/>
        </authorList>
    </citation>
    <scope>NUCLEOTIDE SEQUENCE [LARGE SCALE GENOMIC DNA]</scope>
    <source>
        <strain evidence="11 12">JC272</strain>
    </source>
</reference>
<evidence type="ECO:0000256" key="6">
    <source>
        <dbReference type="ARBA" id="ARBA00022777"/>
    </source>
</evidence>
<feature type="domain" description="Histidine kinase" evidence="10">
    <location>
        <begin position="255"/>
        <end position="468"/>
    </location>
</feature>
<comment type="catalytic activity">
    <reaction evidence="1">
        <text>ATP + protein L-histidine = ADP + protein N-phospho-L-histidine.</text>
        <dbReference type="EC" id="2.7.13.3"/>
    </reaction>
</comment>
<dbReference type="PROSITE" id="PS50109">
    <property type="entry name" value="HIS_KIN"/>
    <property type="match status" value="1"/>
</dbReference>
<dbReference type="RefSeq" id="WP_046823948.1">
    <property type="nucleotide sequence ID" value="NZ_LBBT01000295.1"/>
</dbReference>
<evidence type="ECO:0000256" key="7">
    <source>
        <dbReference type="ARBA" id="ARBA00023012"/>
    </source>
</evidence>
<dbReference type="Gene3D" id="3.30.565.10">
    <property type="entry name" value="Histidine kinase-like ATPase, C-terminal domain"/>
    <property type="match status" value="1"/>
</dbReference>
<evidence type="ECO:0000313" key="12">
    <source>
        <dbReference type="Proteomes" id="UP000034407"/>
    </source>
</evidence>
<dbReference type="Gene3D" id="6.10.340.10">
    <property type="match status" value="1"/>
</dbReference>
<dbReference type="InterPro" id="IPR004358">
    <property type="entry name" value="Sig_transdc_His_kin-like_C"/>
</dbReference>
<dbReference type="InterPro" id="IPR003661">
    <property type="entry name" value="HisK_dim/P_dom"/>
</dbReference>
<evidence type="ECO:0000313" key="11">
    <source>
        <dbReference type="EMBL" id="KKY00309.1"/>
    </source>
</evidence>
<dbReference type="PANTHER" id="PTHR45453">
    <property type="entry name" value="PHOSPHATE REGULON SENSOR PROTEIN PHOR"/>
    <property type="match status" value="1"/>
</dbReference>
<dbReference type="OrthoDB" id="9813151at2"/>
<dbReference type="Pfam" id="PF00512">
    <property type="entry name" value="HisKA"/>
    <property type="match status" value="1"/>
</dbReference>
<keyword evidence="5" id="KW-0808">Transferase</keyword>
<keyword evidence="4" id="KW-0597">Phosphoprotein</keyword>
<keyword evidence="9" id="KW-0472">Membrane</keyword>
<dbReference type="GO" id="GO:0000155">
    <property type="term" value="F:phosphorelay sensor kinase activity"/>
    <property type="evidence" value="ECO:0007669"/>
    <property type="project" value="InterPro"/>
</dbReference>
<evidence type="ECO:0000256" key="9">
    <source>
        <dbReference type="SAM" id="Phobius"/>
    </source>
</evidence>
<gene>
    <name evidence="11" type="ORF">VN21_14845</name>
</gene>
<evidence type="ECO:0000256" key="8">
    <source>
        <dbReference type="SAM" id="Coils"/>
    </source>
</evidence>
<dbReference type="PRINTS" id="PR00344">
    <property type="entry name" value="BCTRLSENSOR"/>
</dbReference>
<accession>A0A0M3DFQ2</accession>
<evidence type="ECO:0000256" key="2">
    <source>
        <dbReference type="ARBA" id="ARBA00004370"/>
    </source>
</evidence>
<dbReference type="GO" id="GO:0004721">
    <property type="term" value="F:phosphoprotein phosphatase activity"/>
    <property type="evidence" value="ECO:0007669"/>
    <property type="project" value="TreeGrafter"/>
</dbReference>
<dbReference type="SUPFAM" id="SSF47384">
    <property type="entry name" value="Homodimeric domain of signal transducing histidine kinase"/>
    <property type="match status" value="1"/>
</dbReference>
<protein>
    <recommendedName>
        <fullName evidence="3">histidine kinase</fullName>
        <ecNumber evidence="3">2.7.13.3</ecNumber>
    </recommendedName>
</protein>
<dbReference type="PATRIC" id="fig|1629550.3.peg.2445"/>
<keyword evidence="6" id="KW-0418">Kinase</keyword>
<comment type="subcellular location">
    <subcellularLocation>
        <location evidence="2">Membrane</location>
    </subcellularLocation>
</comment>
<dbReference type="InterPro" id="IPR003594">
    <property type="entry name" value="HATPase_dom"/>
</dbReference>
<dbReference type="Pfam" id="PF02518">
    <property type="entry name" value="HATPase_c"/>
    <property type="match status" value="1"/>
</dbReference>
<dbReference type="SUPFAM" id="SSF55874">
    <property type="entry name" value="ATPase domain of HSP90 chaperone/DNA topoisomerase II/histidine kinase"/>
    <property type="match status" value="1"/>
</dbReference>
<evidence type="ECO:0000256" key="5">
    <source>
        <dbReference type="ARBA" id="ARBA00022679"/>
    </source>
</evidence>
<evidence type="ECO:0000256" key="4">
    <source>
        <dbReference type="ARBA" id="ARBA00022553"/>
    </source>
</evidence>
<dbReference type="CDD" id="cd00075">
    <property type="entry name" value="HATPase"/>
    <property type="match status" value="1"/>
</dbReference>
<comment type="caution">
    <text evidence="11">The sequence shown here is derived from an EMBL/GenBank/DDBJ whole genome shotgun (WGS) entry which is preliminary data.</text>
</comment>
<dbReference type="FunFam" id="3.30.565.10:FF:000006">
    <property type="entry name" value="Sensor histidine kinase WalK"/>
    <property type="match status" value="1"/>
</dbReference>
<organism evidence="11 12">
    <name type="scientific">Paraclostridium benzoelyticum</name>
    <dbReference type="NCBI Taxonomy" id="1629550"/>
    <lineage>
        <taxon>Bacteria</taxon>
        <taxon>Bacillati</taxon>
        <taxon>Bacillota</taxon>
        <taxon>Clostridia</taxon>
        <taxon>Peptostreptococcales</taxon>
        <taxon>Peptostreptococcaceae</taxon>
        <taxon>Paraclostridium</taxon>
    </lineage>
</organism>
<dbReference type="GO" id="GO:0016036">
    <property type="term" value="P:cellular response to phosphate starvation"/>
    <property type="evidence" value="ECO:0007669"/>
    <property type="project" value="TreeGrafter"/>
</dbReference>
<dbReference type="InterPro" id="IPR036890">
    <property type="entry name" value="HATPase_C_sf"/>
</dbReference>
<evidence type="ECO:0000256" key="1">
    <source>
        <dbReference type="ARBA" id="ARBA00000085"/>
    </source>
</evidence>
<dbReference type="GO" id="GO:0005886">
    <property type="term" value="C:plasma membrane"/>
    <property type="evidence" value="ECO:0007669"/>
    <property type="project" value="TreeGrafter"/>
</dbReference>
<keyword evidence="9" id="KW-0812">Transmembrane</keyword>
<dbReference type="CDD" id="cd00082">
    <property type="entry name" value="HisKA"/>
    <property type="match status" value="1"/>
</dbReference>
<feature type="coiled-coil region" evidence="8">
    <location>
        <begin position="228"/>
        <end position="255"/>
    </location>
</feature>
<evidence type="ECO:0000259" key="10">
    <source>
        <dbReference type="PROSITE" id="PS50109"/>
    </source>
</evidence>
<dbReference type="Proteomes" id="UP000034407">
    <property type="component" value="Unassembled WGS sequence"/>
</dbReference>
<dbReference type="PANTHER" id="PTHR45453:SF1">
    <property type="entry name" value="PHOSPHATE REGULON SENSOR PROTEIN PHOR"/>
    <property type="match status" value="1"/>
</dbReference>